<dbReference type="RefSeq" id="WP_092937504.1">
    <property type="nucleotide sequence ID" value="NZ_FONX01000002.1"/>
</dbReference>
<dbReference type="SUPFAM" id="SSF82784">
    <property type="entry name" value="OsmC-like"/>
    <property type="match status" value="1"/>
</dbReference>
<gene>
    <name evidence="1" type="ORF">SAMN04489711_10299</name>
</gene>
<dbReference type="Pfam" id="PF02566">
    <property type="entry name" value="OsmC"/>
    <property type="match status" value="1"/>
</dbReference>
<dbReference type="AlphaFoldDB" id="A0A1I2ALG4"/>
<name>A0A1I2ALG4_9BURK</name>
<dbReference type="PANTHER" id="PTHR42830">
    <property type="entry name" value="OSMOTICALLY INDUCIBLE FAMILY PROTEIN"/>
    <property type="match status" value="1"/>
</dbReference>
<dbReference type="Gene3D" id="3.30.300.20">
    <property type="match status" value="1"/>
</dbReference>
<dbReference type="GO" id="GO:0004601">
    <property type="term" value="F:peroxidase activity"/>
    <property type="evidence" value="ECO:0007669"/>
    <property type="project" value="InterPro"/>
</dbReference>
<dbReference type="Proteomes" id="UP000199119">
    <property type="component" value="Unassembled WGS sequence"/>
</dbReference>
<dbReference type="EMBL" id="FONX01000002">
    <property type="protein sequence ID" value="SFE44844.1"/>
    <property type="molecule type" value="Genomic_DNA"/>
</dbReference>
<dbReference type="OrthoDB" id="9807532at2"/>
<dbReference type="NCBIfam" id="TIGR03562">
    <property type="entry name" value="osmo_induc_OsmC"/>
    <property type="match status" value="1"/>
</dbReference>
<protein>
    <submittedName>
        <fullName evidence="1">Osmotically inducible protein OsmC</fullName>
    </submittedName>
</protein>
<dbReference type="STRING" id="1177982.SAMN04489711_10299"/>
<reference evidence="2" key="1">
    <citation type="submission" date="2016-10" db="EMBL/GenBank/DDBJ databases">
        <authorList>
            <person name="Varghese N."/>
            <person name="Submissions S."/>
        </authorList>
    </citation>
    <scope>NUCLEOTIDE SEQUENCE [LARGE SCALE GENOMIC DNA]</scope>
    <source>
        <strain evidence="2">DSM 27981</strain>
    </source>
</reference>
<dbReference type="InterPro" id="IPR015946">
    <property type="entry name" value="KH_dom-like_a/b"/>
</dbReference>
<evidence type="ECO:0000313" key="1">
    <source>
        <dbReference type="EMBL" id="SFE44844.1"/>
    </source>
</evidence>
<dbReference type="PANTHER" id="PTHR42830:SF1">
    <property type="entry name" value="OSMOTICALLY INDUCIBLE FAMILY PROTEIN"/>
    <property type="match status" value="1"/>
</dbReference>
<organism evidence="1 2">
    <name type="scientific">Paracidovorax wautersii</name>
    <dbReference type="NCBI Taxonomy" id="1177982"/>
    <lineage>
        <taxon>Bacteria</taxon>
        <taxon>Pseudomonadati</taxon>
        <taxon>Pseudomonadota</taxon>
        <taxon>Betaproteobacteria</taxon>
        <taxon>Burkholderiales</taxon>
        <taxon>Comamonadaceae</taxon>
        <taxon>Paracidovorax</taxon>
    </lineage>
</organism>
<keyword evidence="2" id="KW-1185">Reference proteome</keyword>
<dbReference type="InterPro" id="IPR052707">
    <property type="entry name" value="OsmC_Ohr_Peroxiredoxin"/>
</dbReference>
<evidence type="ECO:0000313" key="2">
    <source>
        <dbReference type="Proteomes" id="UP000199119"/>
    </source>
</evidence>
<dbReference type="InterPro" id="IPR036102">
    <property type="entry name" value="OsmC/Ohrsf"/>
</dbReference>
<proteinExistence type="predicted"/>
<dbReference type="InterPro" id="IPR019904">
    <property type="entry name" value="Peroxiredoxin_OsmC"/>
</dbReference>
<accession>A0A1I2ALG4</accession>
<dbReference type="GO" id="GO:0006979">
    <property type="term" value="P:response to oxidative stress"/>
    <property type="evidence" value="ECO:0007669"/>
    <property type="project" value="InterPro"/>
</dbReference>
<dbReference type="InterPro" id="IPR003718">
    <property type="entry name" value="OsmC/Ohr_fam"/>
</dbReference>
<sequence length="146" mass="15204">MSAEKSASVHWEGAGKAGLGQISTETGALNKVPYGFASRFGDDTKNSNPEEIVGAAHAACFTMAFSFACDKAGIATETLDTTAKVRLAKEGDGFKIDRIALTLNAKVPGIDEAQFQKIANEAKANCPLSKALAGVPEVTLTATLQK</sequence>